<dbReference type="SUPFAM" id="SSF48403">
    <property type="entry name" value="Ankyrin repeat"/>
    <property type="match status" value="1"/>
</dbReference>
<dbReference type="GeneID" id="9064832"/>
<dbReference type="EMBL" id="GG678666">
    <property type="protein sequence ID" value="EER08923.1"/>
    <property type="molecule type" value="Genomic_DNA"/>
</dbReference>
<organism evidence="2">
    <name type="scientific">Perkinsus marinus (strain ATCC 50983 / TXsc)</name>
    <dbReference type="NCBI Taxonomy" id="423536"/>
    <lineage>
        <taxon>Eukaryota</taxon>
        <taxon>Sar</taxon>
        <taxon>Alveolata</taxon>
        <taxon>Perkinsozoa</taxon>
        <taxon>Perkinsea</taxon>
        <taxon>Perkinsida</taxon>
        <taxon>Perkinsidae</taxon>
        <taxon>Perkinsus</taxon>
    </lineage>
</organism>
<protein>
    <submittedName>
        <fullName evidence="1">Uncharacterized protein</fullName>
    </submittedName>
</protein>
<keyword evidence="2" id="KW-1185">Reference proteome</keyword>
<dbReference type="RefSeq" id="XP_002777107.1">
    <property type="nucleotide sequence ID" value="XM_002777061.1"/>
</dbReference>
<dbReference type="InterPro" id="IPR036770">
    <property type="entry name" value="Ankyrin_rpt-contain_sf"/>
</dbReference>
<feature type="non-terminal residue" evidence="1">
    <location>
        <position position="1"/>
    </location>
</feature>
<dbReference type="InParanoid" id="C5L2V0"/>
<reference evidence="1 2" key="1">
    <citation type="submission" date="2008-07" db="EMBL/GenBank/DDBJ databases">
        <authorList>
            <person name="El-Sayed N."/>
            <person name="Caler E."/>
            <person name="Inman J."/>
            <person name="Amedeo P."/>
            <person name="Hass B."/>
            <person name="Wortman J."/>
        </authorList>
    </citation>
    <scope>NUCLEOTIDE SEQUENCE [LARGE SCALE GENOMIC DNA]</scope>
    <source>
        <strain evidence="2">ATCC 50983 / TXsc</strain>
    </source>
</reference>
<accession>C5L2V0</accession>
<name>C5L2V0_PERM5</name>
<dbReference type="Gene3D" id="1.25.40.20">
    <property type="entry name" value="Ankyrin repeat-containing domain"/>
    <property type="match status" value="1"/>
</dbReference>
<proteinExistence type="predicted"/>
<dbReference type="AlphaFoldDB" id="C5L2V0"/>
<gene>
    <name evidence="1" type="ORF">Pmar_PMAR014088</name>
</gene>
<sequence length="92" mass="10350">KLIEEHHAEALQCDSLGNTALHYCVRPRSKKGMGPVQQQKLMIEYLIERGVSASKPNKAGESAMWQAGNCCRNMKNLFEFILEATDNFTNAH</sequence>
<evidence type="ECO:0000313" key="2">
    <source>
        <dbReference type="Proteomes" id="UP000007800"/>
    </source>
</evidence>
<evidence type="ECO:0000313" key="1">
    <source>
        <dbReference type="EMBL" id="EER08923.1"/>
    </source>
</evidence>
<dbReference type="Proteomes" id="UP000007800">
    <property type="component" value="Unassembled WGS sequence"/>
</dbReference>